<dbReference type="Pfam" id="PF02576">
    <property type="entry name" value="RimP_N"/>
    <property type="match status" value="1"/>
</dbReference>
<keyword evidence="1 3" id="KW-0963">Cytoplasm</keyword>
<dbReference type="EMBL" id="JADHQC010000001">
    <property type="protein sequence ID" value="MBL6811311.1"/>
    <property type="molecule type" value="Genomic_DNA"/>
</dbReference>
<comment type="function">
    <text evidence="3">Required for maturation of 30S ribosomal subunits.</text>
</comment>
<dbReference type="Proteomes" id="UP000744438">
    <property type="component" value="Unassembled WGS sequence"/>
</dbReference>
<reference evidence="5" key="1">
    <citation type="submission" date="2020-10" db="EMBL/GenBank/DDBJ databases">
        <title>Microbiome of the Black Sea water column analyzed by genome centric metagenomics.</title>
        <authorList>
            <person name="Cabello-Yeves P.J."/>
            <person name="Callieri C."/>
            <person name="Picazo A."/>
            <person name="Mehrshad M."/>
            <person name="Haro-Moreno J.M."/>
            <person name="Roda-Garcia J."/>
            <person name="Dzembekova N."/>
            <person name="Slabakova V."/>
            <person name="Slabakova N."/>
            <person name="Moncheva S."/>
            <person name="Rodriguez-Valera F."/>
        </authorList>
    </citation>
    <scope>NUCLEOTIDE SEQUENCE</scope>
    <source>
        <strain evidence="5">BS307-5m-G49</strain>
    </source>
</reference>
<dbReference type="GO" id="GO:0006412">
    <property type="term" value="P:translation"/>
    <property type="evidence" value="ECO:0007669"/>
    <property type="project" value="TreeGrafter"/>
</dbReference>
<evidence type="ECO:0000313" key="5">
    <source>
        <dbReference type="EMBL" id="MBL6811311.1"/>
    </source>
</evidence>
<comment type="similarity">
    <text evidence="3">Belongs to the RimP family.</text>
</comment>
<proteinExistence type="inferred from homology"/>
<feature type="domain" description="Ribosome maturation factor RimP N-terminal" evidence="4">
    <location>
        <begin position="10"/>
        <end position="82"/>
    </location>
</feature>
<evidence type="ECO:0000256" key="2">
    <source>
        <dbReference type="ARBA" id="ARBA00022517"/>
    </source>
</evidence>
<comment type="caution">
    <text evidence="5">The sequence shown here is derived from an EMBL/GenBank/DDBJ whole genome shotgun (WGS) entry which is preliminary data.</text>
</comment>
<evidence type="ECO:0000256" key="1">
    <source>
        <dbReference type="ARBA" id="ARBA00022490"/>
    </source>
</evidence>
<dbReference type="InterPro" id="IPR028989">
    <property type="entry name" value="RimP_N"/>
</dbReference>
<dbReference type="AlphaFoldDB" id="A0A937HY40"/>
<dbReference type="PANTHER" id="PTHR33867">
    <property type="entry name" value="RIBOSOME MATURATION FACTOR RIMP"/>
    <property type="match status" value="1"/>
</dbReference>
<keyword evidence="2 3" id="KW-0690">Ribosome biogenesis</keyword>
<dbReference type="GO" id="GO:0000028">
    <property type="term" value="P:ribosomal small subunit assembly"/>
    <property type="evidence" value="ECO:0007669"/>
    <property type="project" value="TreeGrafter"/>
</dbReference>
<evidence type="ECO:0000313" key="6">
    <source>
        <dbReference type="Proteomes" id="UP000744438"/>
    </source>
</evidence>
<organism evidence="5 6">
    <name type="scientific">SAR86 cluster bacterium</name>
    <dbReference type="NCBI Taxonomy" id="2030880"/>
    <lineage>
        <taxon>Bacteria</taxon>
        <taxon>Pseudomonadati</taxon>
        <taxon>Pseudomonadota</taxon>
        <taxon>Gammaproteobacteria</taxon>
        <taxon>SAR86 cluster</taxon>
    </lineage>
</organism>
<dbReference type="InterPro" id="IPR035956">
    <property type="entry name" value="RimP_N_sf"/>
</dbReference>
<evidence type="ECO:0000256" key="3">
    <source>
        <dbReference type="HAMAP-Rule" id="MF_01077"/>
    </source>
</evidence>
<evidence type="ECO:0000259" key="4">
    <source>
        <dbReference type="Pfam" id="PF02576"/>
    </source>
</evidence>
<comment type="subcellular location">
    <subcellularLocation>
        <location evidence="3">Cytoplasm</location>
    </subcellularLocation>
</comment>
<gene>
    <name evidence="3" type="primary">rimP</name>
    <name evidence="5" type="ORF">ISQ63_00330</name>
</gene>
<dbReference type="HAMAP" id="MF_01077">
    <property type="entry name" value="RimP"/>
    <property type="match status" value="1"/>
</dbReference>
<dbReference type="SUPFAM" id="SSF75420">
    <property type="entry name" value="YhbC-like, N-terminal domain"/>
    <property type="match status" value="1"/>
</dbReference>
<sequence length="151" mass="16973">MLEQKIADILKKDIEGLGCFIWGIEISGGSFSKHIVIFIDKKDALITLEDCENVNIQAREVLDNFSELNFNFSLEISSPGIDRKFFDINQLKDYLGETINLSCFLDGKKCKLKGELKEVSDEEISLASQGQIYQILKGDYLSSNLLGAKNE</sequence>
<dbReference type="InterPro" id="IPR003728">
    <property type="entry name" value="Ribosome_maturation_RimP"/>
</dbReference>
<name>A0A937HY40_9GAMM</name>
<accession>A0A937HY40</accession>
<protein>
    <recommendedName>
        <fullName evidence="3">Ribosome maturation factor RimP</fullName>
    </recommendedName>
</protein>
<dbReference type="GO" id="GO:0005829">
    <property type="term" value="C:cytosol"/>
    <property type="evidence" value="ECO:0007669"/>
    <property type="project" value="TreeGrafter"/>
</dbReference>
<dbReference type="Gene3D" id="3.30.300.70">
    <property type="entry name" value="RimP-like superfamily, N-terminal"/>
    <property type="match status" value="1"/>
</dbReference>
<dbReference type="PANTHER" id="PTHR33867:SF1">
    <property type="entry name" value="RIBOSOME MATURATION FACTOR RIMP"/>
    <property type="match status" value="1"/>
</dbReference>